<dbReference type="Pfam" id="PF16344">
    <property type="entry name" value="FecR_C"/>
    <property type="match status" value="1"/>
</dbReference>
<dbReference type="Gene3D" id="2.60.120.1440">
    <property type="match status" value="1"/>
</dbReference>
<reference evidence="4" key="1">
    <citation type="submission" date="2019-08" db="EMBL/GenBank/DDBJ databases">
        <authorList>
            <person name="Kucharzyk K."/>
            <person name="Murdoch R.W."/>
            <person name="Higgins S."/>
            <person name="Loffler F."/>
        </authorList>
    </citation>
    <scope>NUCLEOTIDE SEQUENCE</scope>
</reference>
<evidence type="ECO:0008006" key="5">
    <source>
        <dbReference type="Google" id="ProtNLM"/>
    </source>
</evidence>
<evidence type="ECO:0000259" key="2">
    <source>
        <dbReference type="Pfam" id="PF04773"/>
    </source>
</evidence>
<dbReference type="Gene3D" id="3.55.50.30">
    <property type="match status" value="1"/>
</dbReference>
<organism evidence="4">
    <name type="scientific">bioreactor metagenome</name>
    <dbReference type="NCBI Taxonomy" id="1076179"/>
    <lineage>
        <taxon>unclassified sequences</taxon>
        <taxon>metagenomes</taxon>
        <taxon>ecological metagenomes</taxon>
    </lineage>
</organism>
<dbReference type="PIRSF" id="PIRSF018266">
    <property type="entry name" value="FecR"/>
    <property type="match status" value="1"/>
</dbReference>
<dbReference type="PANTHER" id="PTHR30273:SF2">
    <property type="entry name" value="PROTEIN FECR"/>
    <property type="match status" value="1"/>
</dbReference>
<proteinExistence type="predicted"/>
<dbReference type="AlphaFoldDB" id="A0A644XSC5"/>
<accession>A0A644XSC5</accession>
<dbReference type="InterPro" id="IPR012373">
    <property type="entry name" value="Ferrdict_sens_TM"/>
</dbReference>
<evidence type="ECO:0000256" key="1">
    <source>
        <dbReference type="SAM" id="Phobius"/>
    </source>
</evidence>
<feature type="domain" description="Protein FecR C-terminal" evidence="3">
    <location>
        <begin position="259"/>
        <end position="329"/>
    </location>
</feature>
<feature type="transmembrane region" description="Helical" evidence="1">
    <location>
        <begin position="88"/>
        <end position="107"/>
    </location>
</feature>
<dbReference type="InterPro" id="IPR006860">
    <property type="entry name" value="FecR"/>
</dbReference>
<evidence type="ECO:0000259" key="3">
    <source>
        <dbReference type="Pfam" id="PF16344"/>
    </source>
</evidence>
<keyword evidence="1" id="KW-0472">Membrane</keyword>
<feature type="domain" description="FecR protein" evidence="2">
    <location>
        <begin position="123"/>
        <end position="213"/>
    </location>
</feature>
<dbReference type="Pfam" id="PF04773">
    <property type="entry name" value="FecR"/>
    <property type="match status" value="1"/>
</dbReference>
<sequence>MKGIDPKTIFNFLTNSYQEKELTTIITWMEEDSDNKEWLLKTKAFWDQARFKRVYGRKYQEEQFQKIWNKIHRLQGEKQKRTSPLKRIIGYAIAACSIGLIVGYGLLKLSQNKNNEGYIVENVTSNDSIQRIILPDHSIVWLNENSQIKYLPQFTERRVLLTGEAYFEVAYDKEKPFRVVTPDFTVKVLGTKFNVSSFEESNFSDATLISGKIAIENRHMKEILILNPSQKARYLKKTNSLVVENVDTESETAWRKSFISFEKFDIEQIMKRLEFIYNEPIILQQIPETYSAKTYSGSVARQDSLEGVLRSLQNIVAFNFTKTDEGIIISMKNK</sequence>
<comment type="caution">
    <text evidence="4">The sequence shown here is derived from an EMBL/GenBank/DDBJ whole genome shotgun (WGS) entry which is preliminary data.</text>
</comment>
<dbReference type="GO" id="GO:0016989">
    <property type="term" value="F:sigma factor antagonist activity"/>
    <property type="evidence" value="ECO:0007669"/>
    <property type="project" value="TreeGrafter"/>
</dbReference>
<name>A0A644XSC5_9ZZZZ</name>
<keyword evidence="1" id="KW-1133">Transmembrane helix</keyword>
<dbReference type="InterPro" id="IPR032508">
    <property type="entry name" value="FecR_C"/>
</dbReference>
<keyword evidence="1" id="KW-0812">Transmembrane</keyword>
<gene>
    <name evidence="4" type="ORF">SDC9_65397</name>
</gene>
<dbReference type="EMBL" id="VSSQ01003088">
    <property type="protein sequence ID" value="MPM18979.1"/>
    <property type="molecule type" value="Genomic_DNA"/>
</dbReference>
<protein>
    <recommendedName>
        <fullName evidence="5">FecR protein domain-containing protein</fullName>
    </recommendedName>
</protein>
<evidence type="ECO:0000313" key="4">
    <source>
        <dbReference type="EMBL" id="MPM18979.1"/>
    </source>
</evidence>
<dbReference type="PANTHER" id="PTHR30273">
    <property type="entry name" value="PERIPLASMIC SIGNAL SENSOR AND SIGMA FACTOR ACTIVATOR FECR-RELATED"/>
    <property type="match status" value="1"/>
</dbReference>